<keyword evidence="2" id="KW-1185">Reference proteome</keyword>
<gene>
    <name evidence="1" type="ORF">LMG29542_07305</name>
</gene>
<sequence length="46" mass="4763">MGHPTALVIQSEKALPAGNGQAVMICAAVRHWRRGVHGLGSGNRSA</sequence>
<protein>
    <submittedName>
        <fullName evidence="1">Uncharacterized protein</fullName>
    </submittedName>
</protein>
<proteinExistence type="predicted"/>
<name>A0A6J5F6Z4_9BURK</name>
<reference evidence="1 2" key="1">
    <citation type="submission" date="2020-04" db="EMBL/GenBank/DDBJ databases">
        <authorList>
            <person name="De Canck E."/>
        </authorList>
    </citation>
    <scope>NUCLEOTIDE SEQUENCE [LARGE SCALE GENOMIC DNA]</scope>
    <source>
        <strain evidence="1 2">LMG 29542</strain>
    </source>
</reference>
<organism evidence="1 2">
    <name type="scientific">Paraburkholderia humisilvae</name>
    <dbReference type="NCBI Taxonomy" id="627669"/>
    <lineage>
        <taxon>Bacteria</taxon>
        <taxon>Pseudomonadati</taxon>
        <taxon>Pseudomonadota</taxon>
        <taxon>Betaproteobacteria</taxon>
        <taxon>Burkholderiales</taxon>
        <taxon>Burkholderiaceae</taxon>
        <taxon>Paraburkholderia</taxon>
    </lineage>
</organism>
<evidence type="ECO:0000313" key="1">
    <source>
        <dbReference type="EMBL" id="CAB3773551.1"/>
    </source>
</evidence>
<dbReference type="Proteomes" id="UP000494363">
    <property type="component" value="Unassembled WGS sequence"/>
</dbReference>
<accession>A0A6J5F6Z4</accession>
<evidence type="ECO:0000313" key="2">
    <source>
        <dbReference type="Proteomes" id="UP000494363"/>
    </source>
</evidence>
<dbReference type="AlphaFoldDB" id="A0A6J5F6Z4"/>
<dbReference type="EMBL" id="CADIKH010000078">
    <property type="protein sequence ID" value="CAB3773551.1"/>
    <property type="molecule type" value="Genomic_DNA"/>
</dbReference>